<dbReference type="EMBL" id="LKHP01000040">
    <property type="protein sequence ID" value="KRQ85769.1"/>
    <property type="molecule type" value="Genomic_DNA"/>
</dbReference>
<dbReference type="AlphaFoldDB" id="A0A0R3JQS7"/>
<dbReference type="PANTHER" id="PTHR36455">
    <property type="match status" value="1"/>
</dbReference>
<evidence type="ECO:0000313" key="1">
    <source>
        <dbReference type="EMBL" id="KRQ85769.1"/>
    </source>
</evidence>
<comment type="caution">
    <text evidence="1">The sequence shown here is derived from an EMBL/GenBank/DDBJ whole genome shotgun (WGS) entry which is preliminary data.</text>
</comment>
<dbReference type="PANTHER" id="PTHR36455:SF1">
    <property type="entry name" value="BLR8292 PROTEIN"/>
    <property type="match status" value="1"/>
</dbReference>
<dbReference type="Pfam" id="PF05717">
    <property type="entry name" value="TnpB_IS66"/>
    <property type="match status" value="1"/>
</dbReference>
<dbReference type="STRING" id="908809.ABG79_02459"/>
<gene>
    <name evidence="1" type="ORF">ABG79_02459</name>
</gene>
<dbReference type="NCBIfam" id="NF033819">
    <property type="entry name" value="IS66_TnpB"/>
    <property type="match status" value="1"/>
</dbReference>
<evidence type="ECO:0000313" key="2">
    <source>
        <dbReference type="Proteomes" id="UP000052015"/>
    </source>
</evidence>
<dbReference type="Proteomes" id="UP000052015">
    <property type="component" value="Unassembled WGS sequence"/>
</dbReference>
<organism evidence="1 2">
    <name type="scientific">Caloramator mitchellensis</name>
    <dbReference type="NCBI Taxonomy" id="908809"/>
    <lineage>
        <taxon>Bacteria</taxon>
        <taxon>Bacillati</taxon>
        <taxon>Bacillota</taxon>
        <taxon>Clostridia</taxon>
        <taxon>Eubacteriales</taxon>
        <taxon>Clostridiaceae</taxon>
        <taxon>Caloramator</taxon>
    </lineage>
</organism>
<sequence>MLNINNVDTVYLACGVTDLRKSIDGLAFIVQTELKLDPFEKALFVFCNKQMNKLKILHFDEGFWLYYYRLEKGRFKWPMTKAQALGVNIEELRWLLKGYEVRTVSKFKPIDTKNCY</sequence>
<proteinExistence type="predicted"/>
<dbReference type="InterPro" id="IPR008878">
    <property type="entry name" value="Transposase_IS66_Orf2"/>
</dbReference>
<dbReference type="PATRIC" id="fig|908809.3.peg.2451"/>
<accession>A0A0R3JQS7</accession>
<keyword evidence="2" id="KW-1185">Reference proteome</keyword>
<name>A0A0R3JQS7_CALMK</name>
<protein>
    <submittedName>
        <fullName evidence="1">IS66 Orf2 like protein</fullName>
    </submittedName>
</protein>
<reference evidence="1 2" key="1">
    <citation type="submission" date="2015-09" db="EMBL/GenBank/DDBJ databases">
        <title>Draft genome sequence of a Caloramator mitchellensis, a moderate thermophile from the Great Artesian Basin of Australia.</title>
        <authorList>
            <person name="Patel B.K."/>
        </authorList>
    </citation>
    <scope>NUCLEOTIDE SEQUENCE [LARGE SCALE GENOMIC DNA]</scope>
    <source>
        <strain evidence="1 2">VF08</strain>
    </source>
</reference>